<sequence length="84" mass="9290">MELESAESDFLVGDVVVSTCNGIIPILFEITESPHASFDEYVRCRSMSGVISYWLAINEIRTATTAEVQANRRLEAEHALAEVS</sequence>
<reference evidence="2" key="1">
    <citation type="journal article" date="2019" name="Int. J. Syst. Evol. Microbiol.">
        <title>The Global Catalogue of Microorganisms (GCM) 10K type strain sequencing project: providing services to taxonomists for standard genome sequencing and annotation.</title>
        <authorList>
            <consortium name="The Broad Institute Genomics Platform"/>
            <consortium name="The Broad Institute Genome Sequencing Center for Infectious Disease"/>
            <person name="Wu L."/>
            <person name="Ma J."/>
        </authorList>
    </citation>
    <scope>NUCLEOTIDE SEQUENCE [LARGE SCALE GENOMIC DNA]</scope>
    <source>
        <strain evidence="2">KCTC 62575</strain>
    </source>
</reference>
<comment type="caution">
    <text evidence="1">The sequence shown here is derived from an EMBL/GenBank/DDBJ whole genome shotgun (WGS) entry which is preliminary data.</text>
</comment>
<protein>
    <recommendedName>
        <fullName evidence="3">DUF1488 family protein</fullName>
    </recommendedName>
</protein>
<dbReference type="EMBL" id="JBHRSF010000129">
    <property type="protein sequence ID" value="MFC2997381.1"/>
    <property type="molecule type" value="Genomic_DNA"/>
</dbReference>
<dbReference type="RefSeq" id="WP_378227995.1">
    <property type="nucleotide sequence ID" value="NZ_JBHRSF010000129.1"/>
</dbReference>
<evidence type="ECO:0000313" key="1">
    <source>
        <dbReference type="EMBL" id="MFC2997381.1"/>
    </source>
</evidence>
<organism evidence="1 2">
    <name type="scientific">Acinetobacter sichuanensis</name>
    <dbReference type="NCBI Taxonomy" id="2136183"/>
    <lineage>
        <taxon>Bacteria</taxon>
        <taxon>Pseudomonadati</taxon>
        <taxon>Pseudomonadota</taxon>
        <taxon>Gammaproteobacteria</taxon>
        <taxon>Moraxellales</taxon>
        <taxon>Moraxellaceae</taxon>
        <taxon>Acinetobacter</taxon>
    </lineage>
</organism>
<proteinExistence type="predicted"/>
<name>A0ABV7BKJ1_9GAMM</name>
<evidence type="ECO:0000313" key="2">
    <source>
        <dbReference type="Proteomes" id="UP001595455"/>
    </source>
</evidence>
<evidence type="ECO:0008006" key="3">
    <source>
        <dbReference type="Google" id="ProtNLM"/>
    </source>
</evidence>
<accession>A0ABV7BKJ1</accession>
<keyword evidence="2" id="KW-1185">Reference proteome</keyword>
<dbReference type="Proteomes" id="UP001595455">
    <property type="component" value="Unassembled WGS sequence"/>
</dbReference>
<gene>
    <name evidence="1" type="ORF">ACFODO_19470</name>
</gene>